<dbReference type="PANTHER" id="PTHR30562:SF1">
    <property type="entry name" value="UVRABC SYSTEM PROTEIN C"/>
    <property type="match status" value="1"/>
</dbReference>
<dbReference type="PROSITE" id="PS50164">
    <property type="entry name" value="GIY_YIG"/>
    <property type="match status" value="1"/>
</dbReference>
<comment type="subcellular location">
    <subcellularLocation>
        <location evidence="6">Cytoplasm</location>
    </subcellularLocation>
</comment>
<evidence type="ECO:0000256" key="4">
    <source>
        <dbReference type="ARBA" id="ARBA00022881"/>
    </source>
</evidence>
<gene>
    <name evidence="6 11" type="primary">uvrC</name>
    <name evidence="11" type="ORF">ACFFK0_02395</name>
</gene>
<name>A0ABV6DFB9_9BACL</name>
<dbReference type="InterPro" id="IPR001162">
    <property type="entry name" value="UvrC_RNase_H_dom"/>
</dbReference>
<sequence>MASKEYSELIRSKLALLPDKPGCYLMKNREGTIIYVGKAKVLKNRVRSYFTGSHGAKTQRLVMEIADFEYIVTASNMEALILECNLIKQYHPRYNVLLKDDKSFPYIKITHEEQPRLEVTRRVVKDKGKYFGPYPNAFAAQQTKKLLDRLYPLRKCKVLPDKVCLYYHLGQCLAPCEYEVTREQNEKMVNEISRFLNGGHDAIRNELEERMLAAAEELNFERAKELRDQIQHIDALMEKQKITTTDAVDRDVFGYAVDKGWMCVQILYMRSGKMIERHVTLFPYYGDEYEDFLSFVTQYYSENPALPKEIVLPSSSMPAAAEAAAGKAEGAANAPDPAAADADKGGALLAAEAAAVYEADTASAVENGSAAADDAAPTAEDRDVKQALESWLKLKVHFPQRGLKKQMTHMARENARVALEEKFRMLERDEERTVKAVESLGEWLGIGPVRRIEAFDNSNIQGADPVSAMVVFTDGKPDKKEYRKYKVRTVQGPDDYETMREVIRRRYERVLKEGLEPPDLVVVDGGRGQISAAVDVLENELGLYIPVCGLVKDAKHKTAQLMAGDPPEVVPLRRDSQEFYLLQRIQEEVHRFAITFHRETRAKSMIVSQLDAIPGIGEKRRKLLLKHFGSVKRMREASVDDFRGIGIGDKLARDIIAALRGPEADGDGAAEGAEGAFEDGLTAVAPAMEQGSDSGSEPVSET</sequence>
<evidence type="ECO:0000256" key="6">
    <source>
        <dbReference type="HAMAP-Rule" id="MF_00203"/>
    </source>
</evidence>
<comment type="function">
    <text evidence="6">The UvrABC repair system catalyzes the recognition and processing of DNA lesions. UvrC both incises the 5' and 3' sides of the lesion. The N-terminal half is responsible for the 3' incision and the C-terminal half is responsible for the 5' incision.</text>
</comment>
<evidence type="ECO:0000256" key="1">
    <source>
        <dbReference type="ARBA" id="ARBA00022490"/>
    </source>
</evidence>
<proteinExistence type="inferred from homology"/>
<feature type="compositionally biased region" description="Low complexity" evidence="7">
    <location>
        <begin position="670"/>
        <end position="680"/>
    </location>
</feature>
<feature type="region of interest" description="Disordered" evidence="7">
    <location>
        <begin position="662"/>
        <end position="702"/>
    </location>
</feature>
<dbReference type="SMART" id="SM00465">
    <property type="entry name" value="GIYc"/>
    <property type="match status" value="1"/>
</dbReference>
<dbReference type="Pfam" id="PF14520">
    <property type="entry name" value="HHH_5"/>
    <property type="match status" value="1"/>
</dbReference>
<evidence type="ECO:0000313" key="12">
    <source>
        <dbReference type="Proteomes" id="UP001589776"/>
    </source>
</evidence>
<reference evidence="11 12" key="1">
    <citation type="submission" date="2024-09" db="EMBL/GenBank/DDBJ databases">
        <authorList>
            <person name="Sun Q."/>
            <person name="Mori K."/>
        </authorList>
    </citation>
    <scope>NUCLEOTIDE SEQUENCE [LARGE SCALE GENOMIC DNA]</scope>
    <source>
        <strain evidence="11 12">CCM 7759</strain>
    </source>
</reference>
<keyword evidence="4 6" id="KW-0267">Excision nuclease</keyword>
<keyword evidence="3 6" id="KW-0228">DNA excision</keyword>
<dbReference type="RefSeq" id="WP_377468282.1">
    <property type="nucleotide sequence ID" value="NZ_JBHLWN010000014.1"/>
</dbReference>
<comment type="caution">
    <text evidence="11">The sequence shown here is derived from an EMBL/GenBank/DDBJ whole genome shotgun (WGS) entry which is preliminary data.</text>
</comment>
<evidence type="ECO:0000259" key="9">
    <source>
        <dbReference type="PROSITE" id="PS50164"/>
    </source>
</evidence>
<dbReference type="Proteomes" id="UP001589776">
    <property type="component" value="Unassembled WGS sequence"/>
</dbReference>
<evidence type="ECO:0000256" key="7">
    <source>
        <dbReference type="SAM" id="MobiDB-lite"/>
    </source>
</evidence>
<feature type="domain" description="UvrC family homology region profile" evidence="10">
    <location>
        <begin position="252"/>
        <end position="537"/>
    </location>
</feature>
<organism evidence="11 12">
    <name type="scientific">Paenibacillus chartarius</name>
    <dbReference type="NCBI Taxonomy" id="747481"/>
    <lineage>
        <taxon>Bacteria</taxon>
        <taxon>Bacillati</taxon>
        <taxon>Bacillota</taxon>
        <taxon>Bacilli</taxon>
        <taxon>Bacillales</taxon>
        <taxon>Paenibacillaceae</taxon>
        <taxon>Paenibacillus</taxon>
    </lineage>
</organism>
<evidence type="ECO:0000259" key="8">
    <source>
        <dbReference type="PROSITE" id="PS50151"/>
    </source>
</evidence>
<keyword evidence="5 6" id="KW-0234">DNA repair</keyword>
<feature type="domain" description="GIY-YIG" evidence="9">
    <location>
        <begin position="19"/>
        <end position="96"/>
    </location>
</feature>
<dbReference type="InterPro" id="IPR001943">
    <property type="entry name" value="UVR_dom"/>
</dbReference>
<dbReference type="Pfam" id="PF02151">
    <property type="entry name" value="UVR"/>
    <property type="match status" value="1"/>
</dbReference>
<dbReference type="InterPro" id="IPR035901">
    <property type="entry name" value="GIY-YIG_endonuc_sf"/>
</dbReference>
<accession>A0ABV6DFB9</accession>
<feature type="compositionally biased region" description="Polar residues" evidence="7">
    <location>
        <begin position="691"/>
        <end position="702"/>
    </location>
</feature>
<dbReference type="InterPro" id="IPR036876">
    <property type="entry name" value="UVR_dom_sf"/>
</dbReference>
<dbReference type="InterPro" id="IPR004791">
    <property type="entry name" value="UvrC"/>
</dbReference>
<dbReference type="PANTHER" id="PTHR30562">
    <property type="entry name" value="UVRC/OXIDOREDUCTASE"/>
    <property type="match status" value="1"/>
</dbReference>
<keyword evidence="1 6" id="KW-0963">Cytoplasm</keyword>
<dbReference type="SUPFAM" id="SSF82771">
    <property type="entry name" value="GIY-YIG endonuclease"/>
    <property type="match status" value="1"/>
</dbReference>
<dbReference type="Gene3D" id="3.40.1440.10">
    <property type="entry name" value="GIY-YIG endonuclease"/>
    <property type="match status" value="1"/>
</dbReference>
<evidence type="ECO:0000313" key="11">
    <source>
        <dbReference type="EMBL" id="MFC0211309.1"/>
    </source>
</evidence>
<dbReference type="SUPFAM" id="SSF47781">
    <property type="entry name" value="RuvA domain 2-like"/>
    <property type="match status" value="1"/>
</dbReference>
<keyword evidence="2 6" id="KW-0227">DNA damage</keyword>
<dbReference type="SUPFAM" id="SSF46600">
    <property type="entry name" value="C-terminal UvrC-binding domain of UvrB"/>
    <property type="match status" value="1"/>
</dbReference>
<protein>
    <recommendedName>
        <fullName evidence="6">UvrABC system protein C</fullName>
        <shortName evidence="6">Protein UvrC</shortName>
    </recommendedName>
    <alternativeName>
        <fullName evidence="6">Excinuclease ABC subunit C</fullName>
    </alternativeName>
</protein>
<feature type="domain" description="UVR" evidence="8">
    <location>
        <begin position="201"/>
        <end position="236"/>
    </location>
</feature>
<dbReference type="InterPro" id="IPR038476">
    <property type="entry name" value="UvrC_RNase_H_dom_sf"/>
</dbReference>
<dbReference type="EMBL" id="JBHLWN010000014">
    <property type="protein sequence ID" value="MFC0211309.1"/>
    <property type="molecule type" value="Genomic_DNA"/>
</dbReference>
<dbReference type="Pfam" id="PF08459">
    <property type="entry name" value="UvrC_RNaseH_dom"/>
    <property type="match status" value="1"/>
</dbReference>
<evidence type="ECO:0000259" key="10">
    <source>
        <dbReference type="PROSITE" id="PS50165"/>
    </source>
</evidence>
<evidence type="ECO:0000256" key="5">
    <source>
        <dbReference type="ARBA" id="ARBA00023204"/>
    </source>
</evidence>
<dbReference type="NCBIfam" id="TIGR00194">
    <property type="entry name" value="uvrC"/>
    <property type="match status" value="1"/>
</dbReference>
<dbReference type="InterPro" id="IPR047296">
    <property type="entry name" value="GIY-YIG_UvrC_Cho"/>
</dbReference>
<dbReference type="Gene3D" id="1.10.150.20">
    <property type="entry name" value="5' to 3' exonuclease, C-terminal subdomain"/>
    <property type="match status" value="1"/>
</dbReference>
<dbReference type="Pfam" id="PF22920">
    <property type="entry name" value="UvrC_RNaseH"/>
    <property type="match status" value="1"/>
</dbReference>
<dbReference type="PROSITE" id="PS50165">
    <property type="entry name" value="UVRC"/>
    <property type="match status" value="1"/>
</dbReference>
<dbReference type="HAMAP" id="MF_00203">
    <property type="entry name" value="UvrC"/>
    <property type="match status" value="1"/>
</dbReference>
<dbReference type="InterPro" id="IPR050066">
    <property type="entry name" value="UvrABC_protein_C"/>
</dbReference>
<dbReference type="Pfam" id="PF01541">
    <property type="entry name" value="GIY-YIG"/>
    <property type="match status" value="1"/>
</dbReference>
<comment type="similarity">
    <text evidence="6">Belongs to the UvrC family.</text>
</comment>
<comment type="subunit">
    <text evidence="6">Interacts with UvrB in an incision complex.</text>
</comment>
<dbReference type="CDD" id="cd10434">
    <property type="entry name" value="GIY-YIG_UvrC_Cho"/>
    <property type="match status" value="1"/>
</dbReference>
<dbReference type="PROSITE" id="PS50151">
    <property type="entry name" value="UVR"/>
    <property type="match status" value="1"/>
</dbReference>
<evidence type="ECO:0000256" key="2">
    <source>
        <dbReference type="ARBA" id="ARBA00022763"/>
    </source>
</evidence>
<dbReference type="Gene3D" id="3.30.420.340">
    <property type="entry name" value="UvrC, RNAse H endonuclease domain"/>
    <property type="match status" value="1"/>
</dbReference>
<dbReference type="Gene3D" id="4.10.860.10">
    <property type="entry name" value="UVR domain"/>
    <property type="match status" value="1"/>
</dbReference>
<dbReference type="InterPro" id="IPR000305">
    <property type="entry name" value="GIY-YIG_endonuc"/>
</dbReference>
<evidence type="ECO:0000256" key="3">
    <source>
        <dbReference type="ARBA" id="ARBA00022769"/>
    </source>
</evidence>
<keyword evidence="6" id="KW-0742">SOS response</keyword>
<keyword evidence="12" id="KW-1185">Reference proteome</keyword>
<dbReference type="InterPro" id="IPR010994">
    <property type="entry name" value="RuvA_2-like"/>
</dbReference>